<organism evidence="2 3">
    <name type="scientific">Pleurotus ostreatus</name>
    <name type="common">Oyster mushroom</name>
    <name type="synonym">White-rot fungus</name>
    <dbReference type="NCBI Taxonomy" id="5322"/>
    <lineage>
        <taxon>Eukaryota</taxon>
        <taxon>Fungi</taxon>
        <taxon>Dikarya</taxon>
        <taxon>Basidiomycota</taxon>
        <taxon>Agaricomycotina</taxon>
        <taxon>Agaricomycetes</taxon>
        <taxon>Agaricomycetidae</taxon>
        <taxon>Agaricales</taxon>
        <taxon>Pleurotineae</taxon>
        <taxon>Pleurotaceae</taxon>
        <taxon>Pleurotus</taxon>
    </lineage>
</organism>
<proteinExistence type="predicted"/>
<dbReference type="SUPFAM" id="SSF52047">
    <property type="entry name" value="RNI-like"/>
    <property type="match status" value="1"/>
</dbReference>
<dbReference type="AlphaFoldDB" id="A0A8H7DSN1"/>
<feature type="domain" description="F-box" evidence="1">
    <location>
        <begin position="62"/>
        <end position="116"/>
    </location>
</feature>
<dbReference type="RefSeq" id="XP_036628915.1">
    <property type="nucleotide sequence ID" value="XM_036779526.1"/>
</dbReference>
<dbReference type="EMBL" id="JACETU010000007">
    <property type="protein sequence ID" value="KAF7424721.1"/>
    <property type="molecule type" value="Genomic_DNA"/>
</dbReference>
<keyword evidence="3" id="KW-1185">Reference proteome</keyword>
<dbReference type="Gene3D" id="3.80.10.10">
    <property type="entry name" value="Ribonuclease Inhibitor"/>
    <property type="match status" value="1"/>
</dbReference>
<dbReference type="Proteomes" id="UP000623687">
    <property type="component" value="Unassembled WGS sequence"/>
</dbReference>
<sequence length="444" mass="48648">MGYSSTFGSSSIGFGSPLKLQSSLFVTSRRPSIPLSPTLLPLVSFSSHQKSVEGKPSVACTPALVHQLPVEILCDIFTYCHANASGEECGPKVTISHVCRRWRTIVLCMPMLWTRISLKHSTKGSIERVAAYLRRSGSCTISVSILALHLSEDSVPSNLWALLHEHLNRLDSLKLELRGSLRKPVEHLAGCQYPLLKDLDLRLQSCPGGEVDALFKAFQGAPLSSLVWRGEESIPKNAPWSMLTKVVITGSYTLGDISTLLSQCHAAQEFSVDTISGDGVVPAAITSLPSLRTLSVYTFVNISRLLENLHLPALDKVSIHNLLRPGVGRGWRSLESLLRRSECTLTKMVVWDKSLDDDQFIQLLRIPGLQKLSDLQILHPSISNDVLRVLSSDTAGSCILPDLAVLNLTSCHSDDGVLKQVLAPRFKTEASTKPLDRYTPQDSI</sequence>
<dbReference type="InterPro" id="IPR001810">
    <property type="entry name" value="F-box_dom"/>
</dbReference>
<dbReference type="PROSITE" id="PS50181">
    <property type="entry name" value="FBOX"/>
    <property type="match status" value="1"/>
</dbReference>
<evidence type="ECO:0000313" key="2">
    <source>
        <dbReference type="EMBL" id="KAF7424721.1"/>
    </source>
</evidence>
<gene>
    <name evidence="2" type="ORF">PC9H_010032</name>
</gene>
<accession>A0A8H7DSN1</accession>
<protein>
    <recommendedName>
        <fullName evidence="1">F-box domain-containing protein</fullName>
    </recommendedName>
</protein>
<evidence type="ECO:0000313" key="3">
    <source>
        <dbReference type="Proteomes" id="UP000623687"/>
    </source>
</evidence>
<dbReference type="InterPro" id="IPR036047">
    <property type="entry name" value="F-box-like_dom_sf"/>
</dbReference>
<name>A0A8H7DSN1_PLEOS</name>
<dbReference type="OrthoDB" id="2839406at2759"/>
<dbReference type="SUPFAM" id="SSF81383">
    <property type="entry name" value="F-box domain"/>
    <property type="match status" value="1"/>
</dbReference>
<dbReference type="VEuPathDB" id="FungiDB:PC9H_010032"/>
<dbReference type="Gene3D" id="1.20.1280.50">
    <property type="match status" value="1"/>
</dbReference>
<dbReference type="InterPro" id="IPR032675">
    <property type="entry name" value="LRR_dom_sf"/>
</dbReference>
<dbReference type="GeneID" id="59379850"/>
<dbReference type="Pfam" id="PF12937">
    <property type="entry name" value="F-box-like"/>
    <property type="match status" value="1"/>
</dbReference>
<evidence type="ECO:0000259" key="1">
    <source>
        <dbReference type="PROSITE" id="PS50181"/>
    </source>
</evidence>
<reference evidence="2" key="1">
    <citation type="submission" date="2019-07" db="EMBL/GenBank/DDBJ databases">
        <authorList>
            <person name="Palmer J.M."/>
        </authorList>
    </citation>
    <scope>NUCLEOTIDE SEQUENCE</scope>
    <source>
        <strain evidence="2">PC9</strain>
    </source>
</reference>
<comment type="caution">
    <text evidence="2">The sequence shown here is derived from an EMBL/GenBank/DDBJ whole genome shotgun (WGS) entry which is preliminary data.</text>
</comment>